<dbReference type="OrthoDB" id="9810718at2"/>
<feature type="region of interest" description="Disordered" evidence="2">
    <location>
        <begin position="51"/>
        <end position="91"/>
    </location>
</feature>
<evidence type="ECO:0000256" key="2">
    <source>
        <dbReference type="SAM" id="MobiDB-lite"/>
    </source>
</evidence>
<dbReference type="PANTHER" id="PTHR33393:SF13">
    <property type="entry name" value="PGA BIOSYNTHESIS PROTEIN CAPA"/>
    <property type="match status" value="1"/>
</dbReference>
<dbReference type="SUPFAM" id="SSF56300">
    <property type="entry name" value="Metallo-dependent phosphatases"/>
    <property type="match status" value="1"/>
</dbReference>
<keyword evidence="5" id="KW-1185">Reference proteome</keyword>
<comment type="caution">
    <text evidence="4">The sequence shown here is derived from an EMBL/GenBank/DDBJ whole genome shotgun (WGS) entry which is preliminary data.</text>
</comment>
<evidence type="ECO:0000256" key="1">
    <source>
        <dbReference type="ARBA" id="ARBA00005662"/>
    </source>
</evidence>
<feature type="domain" description="Capsule synthesis protein CapA" evidence="3">
    <location>
        <begin position="98"/>
        <end position="350"/>
    </location>
</feature>
<dbReference type="EMBL" id="VFNV01000001">
    <property type="protein sequence ID" value="TQK75462.1"/>
    <property type="molecule type" value="Genomic_DNA"/>
</dbReference>
<dbReference type="PANTHER" id="PTHR33393">
    <property type="entry name" value="POLYGLUTAMINE SYNTHESIS ACCESSORY PROTEIN RV0574C-RELATED"/>
    <property type="match status" value="1"/>
</dbReference>
<feature type="compositionally biased region" description="Polar residues" evidence="2">
    <location>
        <begin position="55"/>
        <end position="89"/>
    </location>
</feature>
<dbReference type="Pfam" id="PF09587">
    <property type="entry name" value="PGA_cap"/>
    <property type="match status" value="1"/>
</dbReference>
<organism evidence="4 5">
    <name type="scientific">Rarobacter incanus</name>
    <dbReference type="NCBI Taxonomy" id="153494"/>
    <lineage>
        <taxon>Bacteria</taxon>
        <taxon>Bacillati</taxon>
        <taxon>Actinomycetota</taxon>
        <taxon>Actinomycetes</taxon>
        <taxon>Micrococcales</taxon>
        <taxon>Rarobacteraceae</taxon>
        <taxon>Rarobacter</taxon>
    </lineage>
</organism>
<accession>A0A542SLG8</accession>
<evidence type="ECO:0000313" key="4">
    <source>
        <dbReference type="EMBL" id="TQK75462.1"/>
    </source>
</evidence>
<dbReference type="AlphaFoldDB" id="A0A542SLG8"/>
<evidence type="ECO:0000259" key="3">
    <source>
        <dbReference type="SMART" id="SM00854"/>
    </source>
</evidence>
<name>A0A542SLG8_9MICO</name>
<reference evidence="4 5" key="1">
    <citation type="submission" date="2019-06" db="EMBL/GenBank/DDBJ databases">
        <title>Sequencing the genomes of 1000 actinobacteria strains.</title>
        <authorList>
            <person name="Klenk H.-P."/>
        </authorList>
    </citation>
    <scope>NUCLEOTIDE SEQUENCE [LARGE SCALE GENOMIC DNA]</scope>
    <source>
        <strain evidence="4 5">DSM 10596</strain>
    </source>
</reference>
<proteinExistence type="inferred from homology"/>
<dbReference type="CDD" id="cd07381">
    <property type="entry name" value="MPP_CapA"/>
    <property type="match status" value="1"/>
</dbReference>
<dbReference type="SMART" id="SM00854">
    <property type="entry name" value="PGA_cap"/>
    <property type="match status" value="1"/>
</dbReference>
<dbReference type="Proteomes" id="UP000316181">
    <property type="component" value="Unassembled WGS sequence"/>
</dbReference>
<comment type="similarity">
    <text evidence="1">Belongs to the CapA family.</text>
</comment>
<dbReference type="Gene3D" id="3.60.21.10">
    <property type="match status" value="1"/>
</dbReference>
<sequence length="453" mass="47633">MVPHHANQQPQRRRVASALSTLTLALLVFAVAFAGSSVAAGGWPLRKASGHDVAESTSAPAPNTQTSPASSTSEPANEPQTPATVTPDQVESEPARFTILAAGDVLIHGPVMSSARSGSSYNFSPLLAGIDEWVQGADLALCHMETPVAPAGTQPSGYPMFGAPKQIVKALAKQGWDGCSTSSNHSVDRGFAGIQATIDAFKANGLGYTGTATSKKEQQTPQRYVLERGGQTIHVSHIGATYGTNGLPVPAGKPWSVNIIDTDAIIEQARRERENGADLVLVSLHFGQEYRVAPTEQQLTVTQELAKSQQVDLVIGHHAHIPQPMTKLAGGPGGNGMWVAYGLGNMLSNQDASCCVAGTESGLMMVADVTKPVDGPAEVTQIRWHGITVDKGGKHHVYPFTKKNSAVGTLSSATLKQREQRVATEVGDDVAEIQKPPTATGEPPAVEERTQAK</sequence>
<gene>
    <name evidence="4" type="ORF">FB389_0089</name>
</gene>
<feature type="region of interest" description="Disordered" evidence="2">
    <location>
        <begin position="418"/>
        <end position="453"/>
    </location>
</feature>
<evidence type="ECO:0000313" key="5">
    <source>
        <dbReference type="Proteomes" id="UP000316181"/>
    </source>
</evidence>
<dbReference type="InterPro" id="IPR019079">
    <property type="entry name" value="Capsule_synth_CapA"/>
</dbReference>
<protein>
    <submittedName>
        <fullName evidence="4">Poly-gamma-glutamate synthesis protein (Capsule biosynthesis protein)</fullName>
    </submittedName>
</protein>
<dbReference type="InterPro" id="IPR029052">
    <property type="entry name" value="Metallo-depent_PP-like"/>
</dbReference>
<dbReference type="InterPro" id="IPR052169">
    <property type="entry name" value="CW_Biosynth-Accessory"/>
</dbReference>